<proteinExistence type="predicted"/>
<dbReference type="EMBL" id="CP139368">
    <property type="protein sequence ID" value="WPR90910.1"/>
    <property type="molecule type" value="Genomic_DNA"/>
</dbReference>
<protein>
    <submittedName>
        <fullName evidence="2">Carboxymuconolactone decarboxylase family protein</fullName>
    </submittedName>
</protein>
<evidence type="ECO:0000313" key="2">
    <source>
        <dbReference type="EMBL" id="WPR90910.1"/>
    </source>
</evidence>
<dbReference type="InterPro" id="IPR029032">
    <property type="entry name" value="AhpD-like"/>
</dbReference>
<name>A0ABZ0SQ76_9MICO</name>
<dbReference type="InterPro" id="IPR003779">
    <property type="entry name" value="CMD-like"/>
</dbReference>
<gene>
    <name evidence="2" type="ORF">SM116_06345</name>
</gene>
<evidence type="ECO:0000259" key="1">
    <source>
        <dbReference type="Pfam" id="PF02627"/>
    </source>
</evidence>
<sequence length="160" mass="17798">MKKEERRVHLSRSAMDAYRALDSFTQTVNEIAAASGIDDRFKEIMMIHASQLNGCAFCVRVHLDKALEAGLDADVISQIATWRDSGVFTERERAGLELTESFVYIHDGGVSDEVYDHVGGILSEKEYVALSWLLVSINSFNRIAIAGRYPVPPRKPKPAA</sequence>
<dbReference type="RefSeq" id="WP_320943613.1">
    <property type="nucleotide sequence ID" value="NZ_BAABEU010000004.1"/>
</dbReference>
<evidence type="ECO:0000313" key="3">
    <source>
        <dbReference type="Proteomes" id="UP001323798"/>
    </source>
</evidence>
<feature type="domain" description="Carboxymuconolactone decarboxylase-like" evidence="1">
    <location>
        <begin position="22"/>
        <end position="100"/>
    </location>
</feature>
<dbReference type="InterPro" id="IPR004675">
    <property type="entry name" value="AhpD_core"/>
</dbReference>
<dbReference type="PANTHER" id="PTHR34846:SF7">
    <property type="entry name" value="BLL7811 PROTEIN"/>
    <property type="match status" value="1"/>
</dbReference>
<reference evidence="2 3" key="1">
    <citation type="submission" date="2023-11" db="EMBL/GenBank/DDBJ databases">
        <title>Genome sequence of Microbacterium rhizosphaerae KACC 19337.</title>
        <authorList>
            <person name="Choi H."/>
            <person name="Kim S."/>
            <person name="Kim Y."/>
            <person name="Kwon S.-W."/>
            <person name="Heo J."/>
        </authorList>
    </citation>
    <scope>NUCLEOTIDE SEQUENCE [LARGE SCALE GENOMIC DNA]</scope>
    <source>
        <strain evidence="2 3">KACC 19337</strain>
    </source>
</reference>
<organism evidence="2 3">
    <name type="scientific">Microbacterium rhizosphaerae</name>
    <dbReference type="NCBI Taxonomy" id="1678237"/>
    <lineage>
        <taxon>Bacteria</taxon>
        <taxon>Bacillati</taxon>
        <taxon>Actinomycetota</taxon>
        <taxon>Actinomycetes</taxon>
        <taxon>Micrococcales</taxon>
        <taxon>Microbacteriaceae</taxon>
        <taxon>Microbacterium</taxon>
    </lineage>
</organism>
<dbReference type="PANTHER" id="PTHR34846">
    <property type="entry name" value="4-CARBOXYMUCONOLACTONE DECARBOXYLASE FAMILY PROTEIN (AFU_ORTHOLOGUE AFUA_6G11590)"/>
    <property type="match status" value="1"/>
</dbReference>
<dbReference type="SUPFAM" id="SSF69118">
    <property type="entry name" value="AhpD-like"/>
    <property type="match status" value="1"/>
</dbReference>
<dbReference type="Proteomes" id="UP001323798">
    <property type="component" value="Chromosome"/>
</dbReference>
<accession>A0ABZ0SQ76</accession>
<dbReference type="Gene3D" id="1.20.1290.10">
    <property type="entry name" value="AhpD-like"/>
    <property type="match status" value="1"/>
</dbReference>
<keyword evidence="3" id="KW-1185">Reference proteome</keyword>
<dbReference type="Pfam" id="PF02627">
    <property type="entry name" value="CMD"/>
    <property type="match status" value="1"/>
</dbReference>
<dbReference type="NCBIfam" id="TIGR00778">
    <property type="entry name" value="ahpD_dom"/>
    <property type="match status" value="1"/>
</dbReference>